<dbReference type="Proteomes" id="UP000006334">
    <property type="component" value="Unassembled WGS sequence"/>
</dbReference>
<reference evidence="3 4" key="1">
    <citation type="journal article" date="2017" name="Antonie Van Leeuwenhoek">
        <title>Rhizobium rhizosphaerae sp. nov., a novel species isolated from rice rhizosphere.</title>
        <authorList>
            <person name="Zhao J.J."/>
            <person name="Zhang J."/>
            <person name="Zhang R.J."/>
            <person name="Zhang C.W."/>
            <person name="Yin H.Q."/>
            <person name="Zhang X.X."/>
        </authorList>
    </citation>
    <scope>NUCLEOTIDE SEQUENCE [LARGE SCALE GENOMIC DNA]</scope>
    <source>
        <strain evidence="3 4">E3</strain>
    </source>
</reference>
<dbReference type="Gene3D" id="3.90.550.10">
    <property type="entry name" value="Spore Coat Polysaccharide Biosynthesis Protein SpsA, Chain A"/>
    <property type="match status" value="1"/>
</dbReference>
<dbReference type="EMBL" id="BAEN01000056">
    <property type="protein sequence ID" value="GAC15463.1"/>
    <property type="molecule type" value="Genomic_DNA"/>
</dbReference>
<evidence type="ECO:0000259" key="2">
    <source>
        <dbReference type="Pfam" id="PF00535"/>
    </source>
</evidence>
<feature type="domain" description="Glycosyltransferase 2-like" evidence="2">
    <location>
        <begin position="7"/>
        <end position="107"/>
    </location>
</feature>
<dbReference type="GO" id="GO:0016740">
    <property type="term" value="F:transferase activity"/>
    <property type="evidence" value="ECO:0007669"/>
    <property type="project" value="UniProtKB-KW"/>
</dbReference>
<name>K6YFQ6_9ALTE</name>
<dbReference type="AlphaFoldDB" id="K6YFQ6"/>
<dbReference type="OrthoDB" id="9815923at2"/>
<dbReference type="CDD" id="cd02511">
    <property type="entry name" value="Beta4Glucosyltransferase"/>
    <property type="match status" value="1"/>
</dbReference>
<dbReference type="RefSeq" id="WP_008845268.1">
    <property type="nucleotide sequence ID" value="NZ_BAEN01000056.1"/>
</dbReference>
<sequence length="257" mass="29797">MSNIPISVFIITLNEEKYLPQVLQNLQVFDEIVVVDSGSTDNTVSIAKQNGAKVYHQDWLGFSKQKSYAMSLCKNDWVLNVDGDEILSAELVSTMQTMVNEGRADAYRLYFEDVFWGKPMDVRSDKRSIVRLYNQHKVTFPQDRLVHENVKLSKDAKETDIPGLATHHGYHSTAVLMEKQNKYSSLKALEKFNKGKKPSFLKLIFVFPLMFFKEYFLHRMFLSGRRGLVHAYISAMYGFLKEAKLHELHYVEKNKQK</sequence>
<dbReference type="PANTHER" id="PTHR43630:SF2">
    <property type="entry name" value="GLYCOSYLTRANSFERASE"/>
    <property type="match status" value="1"/>
</dbReference>
<dbReference type="InterPro" id="IPR001173">
    <property type="entry name" value="Glyco_trans_2-like"/>
</dbReference>
<dbReference type="PANTHER" id="PTHR43630">
    <property type="entry name" value="POLY-BETA-1,6-N-ACETYL-D-GLUCOSAMINE SYNTHASE"/>
    <property type="match status" value="1"/>
</dbReference>
<evidence type="ECO:0000256" key="1">
    <source>
        <dbReference type="ARBA" id="ARBA00038494"/>
    </source>
</evidence>
<keyword evidence="4" id="KW-1185">Reference proteome</keyword>
<comment type="similarity">
    <text evidence="1">Belongs to the glycosyltransferase 2 family. WaaE/KdtX subfamily.</text>
</comment>
<comment type="caution">
    <text evidence="3">The sequence shown here is derived from an EMBL/GenBank/DDBJ whole genome shotgun (WGS) entry which is preliminary data.</text>
</comment>
<accession>K6YFQ6</accession>
<proteinExistence type="inferred from homology"/>
<dbReference type="InterPro" id="IPR029044">
    <property type="entry name" value="Nucleotide-diphossugar_trans"/>
</dbReference>
<dbReference type="Pfam" id="PF00535">
    <property type="entry name" value="Glycos_transf_2"/>
    <property type="match status" value="1"/>
</dbReference>
<dbReference type="eggNOG" id="COG0463">
    <property type="taxonomic scope" value="Bacteria"/>
</dbReference>
<protein>
    <submittedName>
        <fullName evidence="3">Glycosyltransferase</fullName>
    </submittedName>
</protein>
<organism evidence="3 4">
    <name type="scientific">Aliiglaciecola lipolytica E3</name>
    <dbReference type="NCBI Taxonomy" id="1127673"/>
    <lineage>
        <taxon>Bacteria</taxon>
        <taxon>Pseudomonadati</taxon>
        <taxon>Pseudomonadota</taxon>
        <taxon>Gammaproteobacteria</taxon>
        <taxon>Alteromonadales</taxon>
        <taxon>Alteromonadaceae</taxon>
        <taxon>Aliiglaciecola</taxon>
    </lineage>
</organism>
<evidence type="ECO:0000313" key="3">
    <source>
        <dbReference type="EMBL" id="GAC15463.1"/>
    </source>
</evidence>
<evidence type="ECO:0000313" key="4">
    <source>
        <dbReference type="Proteomes" id="UP000006334"/>
    </source>
</evidence>
<keyword evidence="3" id="KW-0808">Transferase</keyword>
<gene>
    <name evidence="3" type="ORF">GLIP_2842</name>
</gene>
<dbReference type="STRING" id="1127673.GLIP_2842"/>
<dbReference type="SUPFAM" id="SSF53448">
    <property type="entry name" value="Nucleotide-diphospho-sugar transferases"/>
    <property type="match status" value="1"/>
</dbReference>